<proteinExistence type="predicted"/>
<dbReference type="InParanoid" id="A0A136J7R1"/>
<evidence type="ECO:0000313" key="2">
    <source>
        <dbReference type="EMBL" id="KXJ93187.1"/>
    </source>
</evidence>
<keyword evidence="3" id="KW-1185">Reference proteome</keyword>
<feature type="region of interest" description="Disordered" evidence="1">
    <location>
        <begin position="252"/>
        <end position="293"/>
    </location>
</feature>
<evidence type="ECO:0000256" key="1">
    <source>
        <dbReference type="SAM" id="MobiDB-lite"/>
    </source>
</evidence>
<accession>A0A136J7R1</accession>
<dbReference type="EMBL" id="KQ964248">
    <property type="protein sequence ID" value="KXJ93187.1"/>
    <property type="molecule type" value="Genomic_DNA"/>
</dbReference>
<reference evidence="3" key="1">
    <citation type="submission" date="2016-02" db="EMBL/GenBank/DDBJ databases">
        <title>Draft genome sequence of Microdochium bolleyi, a fungal endophyte of beachgrass.</title>
        <authorList>
            <consortium name="DOE Joint Genome Institute"/>
            <person name="David A.S."/>
            <person name="May G."/>
            <person name="Haridas S."/>
            <person name="Lim J."/>
            <person name="Wang M."/>
            <person name="Labutti K."/>
            <person name="Lipzen A."/>
            <person name="Barry K."/>
            <person name="Grigoriev I.V."/>
        </authorList>
    </citation>
    <scope>NUCLEOTIDE SEQUENCE [LARGE SCALE GENOMIC DNA]</scope>
    <source>
        <strain evidence="3">J235TASD1</strain>
    </source>
</reference>
<dbReference type="Proteomes" id="UP000070501">
    <property type="component" value="Unassembled WGS sequence"/>
</dbReference>
<evidence type="ECO:0000313" key="3">
    <source>
        <dbReference type="Proteomes" id="UP000070501"/>
    </source>
</evidence>
<dbReference type="AlphaFoldDB" id="A0A136J7R1"/>
<organism evidence="2 3">
    <name type="scientific">Microdochium bolleyi</name>
    <dbReference type="NCBI Taxonomy" id="196109"/>
    <lineage>
        <taxon>Eukaryota</taxon>
        <taxon>Fungi</taxon>
        <taxon>Dikarya</taxon>
        <taxon>Ascomycota</taxon>
        <taxon>Pezizomycotina</taxon>
        <taxon>Sordariomycetes</taxon>
        <taxon>Xylariomycetidae</taxon>
        <taxon>Xylariales</taxon>
        <taxon>Microdochiaceae</taxon>
        <taxon>Microdochium</taxon>
    </lineage>
</organism>
<sequence>MSHETVGSLLAVIANSLNDALRAMMFADKRGWARDEFEQLRLLEDALDLAKKDFQELPALVNGRVYYENDRTGESLEDLRILCTRFELHARTFRDWLRTGGPVNPAWATETIQLKRELHRSQCRALARIHATQQQARGRCLGAQQVYKIQQQKQRSSTDSDHEQRRLEEAAMCNQTGAFERLGESDVAFVCDFCDGYIVWEDLREMPAVQNMDGKLGGGGSSGSGDTAGEELEPMSAIGATLTPAAVWEGETVPLSPGFPPGAATAASSRSRKNSRASPGVKEPSAAGGGGDDSYIAAQRQWQATGFSQTTGAEKPIVFAPLAIANHLPPDGPRDWQAGLLCPFCDDYYYVEQGDPDADQIKYVQNENGFVDLSALKEHLEWYHAPMVSNNPSCSVM</sequence>
<name>A0A136J7R1_9PEZI</name>
<protein>
    <submittedName>
        <fullName evidence="2">Uncharacterized protein</fullName>
    </submittedName>
</protein>
<gene>
    <name evidence="2" type="ORF">Micbo1qcDRAFT_53974</name>
</gene>
<dbReference type="OrthoDB" id="5221663at2759"/>